<dbReference type="RefSeq" id="WP_353498408.1">
    <property type="nucleotide sequence ID" value="NZ_CP115920.1"/>
</dbReference>
<name>A0AAU8BLI3_9VIBR</name>
<proteinExistence type="predicted"/>
<dbReference type="EMBL" id="CP115920">
    <property type="protein sequence ID" value="XCD17204.1"/>
    <property type="molecule type" value="Genomic_DNA"/>
</dbReference>
<gene>
    <name evidence="1" type="ORF">PG915_06685</name>
</gene>
<dbReference type="KEGG" id="vck:PG915_06685"/>
<dbReference type="InterPro" id="IPR021516">
    <property type="entry name" value="DUF3179"/>
</dbReference>
<evidence type="ECO:0000313" key="1">
    <source>
        <dbReference type="EMBL" id="XCD17204.1"/>
    </source>
</evidence>
<reference evidence="1" key="1">
    <citation type="submission" date="2023-01" db="EMBL/GenBank/DDBJ databases">
        <title>Vibrio sp. CB1-14 genome sequencing.</title>
        <authorList>
            <person name="Otstavnykh N."/>
            <person name="Isaeva M."/>
            <person name="Meleshko D."/>
        </authorList>
    </citation>
    <scope>NUCLEOTIDE SEQUENCE</scope>
    <source>
        <strain evidence="1">CB1-14</strain>
    </source>
</reference>
<sequence length="315" mass="35195">MRSILPVLSFVFFLLAPSFGLAKSLNGFELNNATVPLNLIQSGGPPRDGIPALTDPKFELGKTAKSVKPRDVVLGLMINGEAKAYPLNILNWHEIVNDTVGGERVLVSYCPLCGSGVAFSSKPQGNEKPELEFGVSGLLYSSDVLMYDRETESLWSQIHGEAVAGALVGSKLKQIPMSLSLWSSWLQRYPDTKVLSTETGYRRDYERDPYAGYAEHPNLYFPVANQAPSQYHQKEMVLGVLLGDSAVAFLFSELEKQDKMSFEYLLGNHTYTIHWDSHNQSAWITDKDRQTLASTLLFWFAWYAFYPDTQVFSAS</sequence>
<dbReference type="AlphaFoldDB" id="A0AAU8BLI3"/>
<organism evidence="1">
    <name type="scientific">Vibrio chaetopteri</name>
    <dbReference type="NCBI Taxonomy" id="3016528"/>
    <lineage>
        <taxon>Bacteria</taxon>
        <taxon>Pseudomonadati</taxon>
        <taxon>Pseudomonadota</taxon>
        <taxon>Gammaproteobacteria</taxon>
        <taxon>Vibrionales</taxon>
        <taxon>Vibrionaceae</taxon>
        <taxon>Vibrio</taxon>
    </lineage>
</organism>
<accession>A0AAU8BLI3</accession>
<dbReference type="Pfam" id="PF11376">
    <property type="entry name" value="DUF3179"/>
    <property type="match status" value="1"/>
</dbReference>
<protein>
    <submittedName>
        <fullName evidence="1">DUF3179 domain-containing protein</fullName>
    </submittedName>
</protein>